<evidence type="ECO:0000313" key="13">
    <source>
        <dbReference type="EMBL" id="CUS34526.1"/>
    </source>
</evidence>
<dbReference type="PANTHER" id="PTHR14269:SF11">
    <property type="entry name" value="CDP-DIACYLGLYCEROL--GLYCEROL-3-PHOSPHATE 3-PHOSPHATIDYLTRANSFERASE"/>
    <property type="match status" value="1"/>
</dbReference>
<evidence type="ECO:0000256" key="3">
    <source>
        <dbReference type="ARBA" id="ARBA00022516"/>
    </source>
</evidence>
<feature type="transmembrane region" description="Helical" evidence="12">
    <location>
        <begin position="184"/>
        <end position="203"/>
    </location>
</feature>
<proteinExistence type="inferred from homology"/>
<comment type="subcellular location">
    <subcellularLocation>
        <location evidence="1">Membrane</location>
        <topology evidence="1">Multi-pass membrane protein</topology>
    </subcellularLocation>
</comment>
<dbReference type="Pfam" id="PF01066">
    <property type="entry name" value="CDP-OH_P_transf"/>
    <property type="match status" value="1"/>
</dbReference>
<evidence type="ECO:0000256" key="11">
    <source>
        <dbReference type="RuleBase" id="RU003750"/>
    </source>
</evidence>
<keyword evidence="9" id="KW-0594">Phospholipid biosynthesis</keyword>
<dbReference type="AlphaFoldDB" id="A0A0S4LCE5"/>
<accession>A0A0S4LCE5</accession>
<evidence type="ECO:0000256" key="10">
    <source>
        <dbReference type="ARBA" id="ARBA00023264"/>
    </source>
</evidence>
<dbReference type="InterPro" id="IPR048254">
    <property type="entry name" value="CDP_ALCOHOL_P_TRANSF_CS"/>
</dbReference>
<keyword evidence="14" id="KW-1185">Reference proteome</keyword>
<feature type="transmembrane region" description="Helical" evidence="12">
    <location>
        <begin position="134"/>
        <end position="154"/>
    </location>
</feature>
<dbReference type="GO" id="GO:0046474">
    <property type="term" value="P:glycerophospholipid biosynthetic process"/>
    <property type="evidence" value="ECO:0007669"/>
    <property type="project" value="TreeGrafter"/>
</dbReference>
<keyword evidence="6 12" id="KW-1133">Transmembrane helix</keyword>
<gene>
    <name evidence="13" type="ORF">COMA1_11749</name>
</gene>
<dbReference type="InterPro" id="IPR050324">
    <property type="entry name" value="CDP-alcohol_PTase-I"/>
</dbReference>
<dbReference type="STRING" id="1742972.COMA1_11749"/>
<organism evidence="13 14">
    <name type="scientific">Candidatus Nitrospira nitrosa</name>
    <dbReference type="NCBI Taxonomy" id="1742972"/>
    <lineage>
        <taxon>Bacteria</taxon>
        <taxon>Pseudomonadati</taxon>
        <taxon>Nitrospirota</taxon>
        <taxon>Nitrospiria</taxon>
        <taxon>Nitrospirales</taxon>
        <taxon>Nitrospiraceae</taxon>
        <taxon>Nitrospira</taxon>
    </lineage>
</organism>
<dbReference type="EC" id="2.7.8.5" evidence="13"/>
<keyword evidence="5 12" id="KW-0812">Transmembrane</keyword>
<keyword evidence="10" id="KW-1208">Phospholipid metabolism</keyword>
<evidence type="ECO:0000256" key="1">
    <source>
        <dbReference type="ARBA" id="ARBA00004141"/>
    </source>
</evidence>
<evidence type="ECO:0000256" key="6">
    <source>
        <dbReference type="ARBA" id="ARBA00022989"/>
    </source>
</evidence>
<feature type="transmembrane region" description="Helical" evidence="12">
    <location>
        <begin position="39"/>
        <end position="57"/>
    </location>
</feature>
<keyword evidence="7" id="KW-0443">Lipid metabolism</keyword>
<evidence type="ECO:0000256" key="4">
    <source>
        <dbReference type="ARBA" id="ARBA00022679"/>
    </source>
</evidence>
<name>A0A0S4LCE5_9BACT</name>
<reference evidence="13 14" key="1">
    <citation type="submission" date="2015-10" db="EMBL/GenBank/DDBJ databases">
        <authorList>
            <person name="Gilbert D.G."/>
        </authorList>
    </citation>
    <scope>NUCLEOTIDE SEQUENCE [LARGE SCALE GENOMIC DNA]</scope>
    <source>
        <strain evidence="13">COMA1</strain>
    </source>
</reference>
<dbReference type="PANTHER" id="PTHR14269">
    <property type="entry name" value="CDP-DIACYLGLYCEROL--GLYCEROL-3-PHOSPHATE 3-PHOSPHATIDYLTRANSFERASE-RELATED"/>
    <property type="match status" value="1"/>
</dbReference>
<evidence type="ECO:0000256" key="7">
    <source>
        <dbReference type="ARBA" id="ARBA00023098"/>
    </source>
</evidence>
<dbReference type="GO" id="GO:0016020">
    <property type="term" value="C:membrane"/>
    <property type="evidence" value="ECO:0007669"/>
    <property type="project" value="UniProtKB-SubCell"/>
</dbReference>
<evidence type="ECO:0000256" key="9">
    <source>
        <dbReference type="ARBA" id="ARBA00023209"/>
    </source>
</evidence>
<dbReference type="PROSITE" id="PS00379">
    <property type="entry name" value="CDP_ALCOHOL_P_TRANSF"/>
    <property type="match status" value="1"/>
</dbReference>
<dbReference type="Proteomes" id="UP000199032">
    <property type="component" value="Unassembled WGS sequence"/>
</dbReference>
<keyword evidence="4 11" id="KW-0808">Transferase</keyword>
<protein>
    <submittedName>
        <fullName evidence="13">CDP-diacylglycerol-glycerol-3-phosphate 3-phosphatidyltransferase (Modular protein)</fullName>
        <ecNumber evidence="13">2.7.8.5</ecNumber>
    </submittedName>
</protein>
<evidence type="ECO:0000256" key="8">
    <source>
        <dbReference type="ARBA" id="ARBA00023136"/>
    </source>
</evidence>
<dbReference type="InterPro" id="IPR000462">
    <property type="entry name" value="CDP-OH_P_trans"/>
</dbReference>
<dbReference type="GO" id="GO:0008444">
    <property type="term" value="F:CDP-diacylglycerol-glycerol-3-phosphate 3-phosphatidyltransferase activity"/>
    <property type="evidence" value="ECO:0007669"/>
    <property type="project" value="UniProtKB-EC"/>
</dbReference>
<keyword evidence="8 12" id="KW-0472">Membrane</keyword>
<comment type="similarity">
    <text evidence="2 11">Belongs to the CDP-alcohol phosphatidyltransferase class-I family.</text>
</comment>
<evidence type="ECO:0000256" key="2">
    <source>
        <dbReference type="ARBA" id="ARBA00010441"/>
    </source>
</evidence>
<feature type="transmembrane region" description="Helical" evidence="12">
    <location>
        <begin position="104"/>
        <end position="128"/>
    </location>
</feature>
<dbReference type="EMBL" id="CZQA01000001">
    <property type="protein sequence ID" value="CUS34526.1"/>
    <property type="molecule type" value="Genomic_DNA"/>
</dbReference>
<evidence type="ECO:0000313" key="14">
    <source>
        <dbReference type="Proteomes" id="UP000199032"/>
    </source>
</evidence>
<evidence type="ECO:0000256" key="5">
    <source>
        <dbReference type="ARBA" id="ARBA00022692"/>
    </source>
</evidence>
<dbReference type="Gene3D" id="1.20.120.1760">
    <property type="match status" value="1"/>
</dbReference>
<keyword evidence="3" id="KW-0444">Lipid biosynthesis</keyword>
<dbReference type="InterPro" id="IPR043130">
    <property type="entry name" value="CDP-OH_PTrfase_TM_dom"/>
</dbReference>
<evidence type="ECO:0000256" key="12">
    <source>
        <dbReference type="SAM" id="Phobius"/>
    </source>
</evidence>
<sequence>MIIGGVPPSLQLVDKRTIGYYDASPRQVGGMSKRHSMNIPNSLTILRILLVPVIIGFMTYGSYGFALLTLLLAGLTDAVDGYLARKLNQRTRLGTLLDPLADKLLLTSSFISLAVLHLVPSWLVILVVSRDLMLLLGTVVAHVTSTPITVTPTFLGKGTTLFQLSYVLLTILLTWRGIDRSTITPLVVLMVGFTLASGFHYLYRGYRDANAAPPLS</sequence>